<protein>
    <submittedName>
        <fullName evidence="1">Uncharacterized protein</fullName>
    </submittedName>
</protein>
<gene>
    <name evidence="1" type="primary">g9231</name>
    <name evidence="1" type="ORF">NpPPO83_00009231</name>
</gene>
<accession>A0ACB5RR29</accession>
<comment type="caution">
    <text evidence="1">The sequence shown here is derived from an EMBL/GenBank/DDBJ whole genome shotgun (WGS) entry which is preliminary data.</text>
</comment>
<evidence type="ECO:0000313" key="1">
    <source>
        <dbReference type="EMBL" id="GME22978.1"/>
    </source>
</evidence>
<reference evidence="1" key="1">
    <citation type="submission" date="2024-09" db="EMBL/GenBank/DDBJ databases">
        <title>Draft Genome Sequences of Neofusicoccum parvum.</title>
        <authorList>
            <person name="Ashida A."/>
            <person name="Camagna M."/>
            <person name="Tanaka A."/>
            <person name="Takemoto D."/>
        </authorList>
    </citation>
    <scope>NUCLEOTIDE SEQUENCE</scope>
    <source>
        <strain evidence="1">PPO83</strain>
    </source>
</reference>
<dbReference type="EMBL" id="BSXG01000005">
    <property type="protein sequence ID" value="GME22978.1"/>
    <property type="molecule type" value="Genomic_DNA"/>
</dbReference>
<proteinExistence type="predicted"/>
<organism evidence="1 2">
    <name type="scientific">Neofusicoccum parvum</name>
    <dbReference type="NCBI Taxonomy" id="310453"/>
    <lineage>
        <taxon>Eukaryota</taxon>
        <taxon>Fungi</taxon>
        <taxon>Dikarya</taxon>
        <taxon>Ascomycota</taxon>
        <taxon>Pezizomycotina</taxon>
        <taxon>Dothideomycetes</taxon>
        <taxon>Dothideomycetes incertae sedis</taxon>
        <taxon>Botryosphaeriales</taxon>
        <taxon>Botryosphaeriaceae</taxon>
        <taxon>Neofusicoccum</taxon>
    </lineage>
</organism>
<evidence type="ECO:0000313" key="2">
    <source>
        <dbReference type="Proteomes" id="UP001165186"/>
    </source>
</evidence>
<name>A0ACB5RR29_9PEZI</name>
<dbReference type="Proteomes" id="UP001165186">
    <property type="component" value="Unassembled WGS sequence"/>
</dbReference>
<keyword evidence="2" id="KW-1185">Reference proteome</keyword>
<sequence length="280" mass="30424">MTNHAPPAPPLAPHNPPLDLPTTTLAALANSATALTTCHATVRAYRALAAPLEAALRTTPPHRLAPAQLRAFVALTARLAIDVPWRRVRAAARHRLAIAALRVAGAAAVLRKLARGIEEVGALVEGVGAGVGEDGFVGVEYAVARVARRVADLGRECETHCGEMRRGVFLDMPRDVAEDEEVMGFLRGADLEQTTFLSMAADEVLGATAPCKRERWLKALLEMDERFWRRREGWERVRKVMEDGPIGLGISISGEESEGWKMAQEEPEEEPFDSGISGWV</sequence>